<evidence type="ECO:0000256" key="2">
    <source>
        <dbReference type="SAM" id="MobiDB-lite"/>
    </source>
</evidence>
<dbReference type="AlphaFoldDB" id="A0A8T2N2I8"/>
<dbReference type="GO" id="GO:0045499">
    <property type="term" value="F:chemorepellent activity"/>
    <property type="evidence" value="ECO:0007669"/>
    <property type="project" value="TreeGrafter"/>
</dbReference>
<feature type="region of interest" description="Disordered" evidence="2">
    <location>
        <begin position="1"/>
        <end position="33"/>
    </location>
</feature>
<dbReference type="GO" id="GO:0071526">
    <property type="term" value="P:semaphorin-plexin signaling pathway"/>
    <property type="evidence" value="ECO:0007669"/>
    <property type="project" value="TreeGrafter"/>
</dbReference>
<feature type="domain" description="Semaphorin 4F C-terminal" evidence="5">
    <location>
        <begin position="211"/>
        <end position="326"/>
    </location>
</feature>
<dbReference type="OrthoDB" id="9988752at2759"/>
<feature type="domain" description="Sema" evidence="4">
    <location>
        <begin position="82"/>
        <end position="143"/>
    </location>
</feature>
<dbReference type="GO" id="GO:0007411">
    <property type="term" value="P:axon guidance"/>
    <property type="evidence" value="ECO:0007669"/>
    <property type="project" value="TreeGrafter"/>
</dbReference>
<evidence type="ECO:0000259" key="4">
    <source>
        <dbReference type="Pfam" id="PF01403"/>
    </source>
</evidence>
<protein>
    <submittedName>
        <fullName evidence="6">Uncharacterized protein</fullName>
    </submittedName>
</protein>
<keyword evidence="1" id="KW-0325">Glycoprotein</keyword>
<evidence type="ECO:0000313" key="6">
    <source>
        <dbReference type="EMBL" id="KAG9330777.1"/>
    </source>
</evidence>
<evidence type="ECO:0000313" key="7">
    <source>
        <dbReference type="Proteomes" id="UP000824540"/>
    </source>
</evidence>
<dbReference type="Proteomes" id="UP000824540">
    <property type="component" value="Unassembled WGS sequence"/>
</dbReference>
<evidence type="ECO:0000256" key="1">
    <source>
        <dbReference type="ARBA" id="ARBA00023180"/>
    </source>
</evidence>
<dbReference type="Pfam" id="PF19428">
    <property type="entry name" value="Sema4F_C"/>
    <property type="match status" value="1"/>
</dbReference>
<keyword evidence="7" id="KW-1185">Reference proteome</keyword>
<organism evidence="6 7">
    <name type="scientific">Albula glossodonta</name>
    <name type="common">roundjaw bonefish</name>
    <dbReference type="NCBI Taxonomy" id="121402"/>
    <lineage>
        <taxon>Eukaryota</taxon>
        <taxon>Metazoa</taxon>
        <taxon>Chordata</taxon>
        <taxon>Craniata</taxon>
        <taxon>Vertebrata</taxon>
        <taxon>Euteleostomi</taxon>
        <taxon>Actinopterygii</taxon>
        <taxon>Neopterygii</taxon>
        <taxon>Teleostei</taxon>
        <taxon>Albuliformes</taxon>
        <taxon>Albulidae</taxon>
        <taxon>Albula</taxon>
    </lineage>
</organism>
<feature type="compositionally biased region" description="Polar residues" evidence="2">
    <location>
        <begin position="23"/>
        <end position="33"/>
    </location>
</feature>
<dbReference type="InterPro" id="IPR045791">
    <property type="entry name" value="Sema4F_C"/>
</dbReference>
<feature type="region of interest" description="Disordered" evidence="2">
    <location>
        <begin position="330"/>
        <end position="399"/>
    </location>
</feature>
<dbReference type="GO" id="GO:0030335">
    <property type="term" value="P:positive regulation of cell migration"/>
    <property type="evidence" value="ECO:0007669"/>
    <property type="project" value="TreeGrafter"/>
</dbReference>
<keyword evidence="3" id="KW-0812">Transmembrane</keyword>
<proteinExistence type="predicted"/>
<keyword evidence="3" id="KW-0472">Membrane</keyword>
<dbReference type="GO" id="GO:0030215">
    <property type="term" value="F:semaphorin receptor binding"/>
    <property type="evidence" value="ECO:0007669"/>
    <property type="project" value="InterPro"/>
</dbReference>
<dbReference type="InterPro" id="IPR015943">
    <property type="entry name" value="WD40/YVTN_repeat-like_dom_sf"/>
</dbReference>
<dbReference type="PANTHER" id="PTHR11036:SF72">
    <property type="entry name" value="SEMAPHORIN-4F"/>
    <property type="match status" value="1"/>
</dbReference>
<evidence type="ECO:0000259" key="5">
    <source>
        <dbReference type="Pfam" id="PF19428"/>
    </source>
</evidence>
<dbReference type="InterPro" id="IPR001627">
    <property type="entry name" value="Semap_dom"/>
</dbReference>
<gene>
    <name evidence="6" type="ORF">JZ751_022094</name>
</gene>
<comment type="caution">
    <text evidence="6">The sequence shown here is derived from an EMBL/GenBank/DDBJ whole genome shotgun (WGS) entry which is preliminary data.</text>
</comment>
<sequence>MGTTPLISRASGSEGERVRTEESPSWLSGETSCHQQGIGDVGGMKTLQKRWTSFLKAGLVCEDGASGERYNVLRDVFTLQPGDTQSTRFYACITRSLKAEGFESSLSLPDAVLNFMRDHHLMENSLAAAPLLVRRGITYTKIAEQLIVSSSLSLAGVLAEGCRMYPSCEACALVQRHGCMEPKAERRQWACEWEKGRCWAEAEVQVLQVRAGLRLLLPCVQVSPFPCTWTHPPGRHTRQQHWDLAVIVTRETVGSYICQCEEDGAKEGRVQCRRAAYELVLEDPSAGGNWGPGQARRSLGLYLACLFLGILLGAFLMVILRKHRPAHQPILQEEGPGTTQNPALWEEGPGTTQNPALWEEGPGSTQNPAQWEEEPGTTQKTPLWEEGPGNAELGPVQGI</sequence>
<keyword evidence="3" id="KW-1133">Transmembrane helix</keyword>
<dbReference type="InterPro" id="IPR036352">
    <property type="entry name" value="Semap_dom_sf"/>
</dbReference>
<accession>A0A8T2N2I8</accession>
<name>A0A8T2N2I8_9TELE</name>
<dbReference type="GO" id="GO:0005886">
    <property type="term" value="C:plasma membrane"/>
    <property type="evidence" value="ECO:0007669"/>
    <property type="project" value="TreeGrafter"/>
</dbReference>
<dbReference type="GO" id="GO:0001755">
    <property type="term" value="P:neural crest cell migration"/>
    <property type="evidence" value="ECO:0007669"/>
    <property type="project" value="TreeGrafter"/>
</dbReference>
<evidence type="ECO:0000256" key="3">
    <source>
        <dbReference type="SAM" id="Phobius"/>
    </source>
</evidence>
<dbReference type="Pfam" id="PF01403">
    <property type="entry name" value="Sema"/>
    <property type="match status" value="1"/>
</dbReference>
<reference evidence="6" key="1">
    <citation type="thesis" date="2021" institute="BYU ScholarsArchive" country="Provo, UT, USA">
        <title>Applications of and Algorithms for Genome Assembly and Genomic Analyses with an Emphasis on Marine Teleosts.</title>
        <authorList>
            <person name="Pickett B.D."/>
        </authorList>
    </citation>
    <scope>NUCLEOTIDE SEQUENCE</scope>
    <source>
        <strain evidence="6">HI-2016</strain>
    </source>
</reference>
<dbReference type="Gene3D" id="2.130.10.10">
    <property type="entry name" value="YVTN repeat-like/Quinoprotein amine dehydrogenase"/>
    <property type="match status" value="2"/>
</dbReference>
<dbReference type="PANTHER" id="PTHR11036">
    <property type="entry name" value="SEMAPHORIN"/>
    <property type="match status" value="1"/>
</dbReference>
<dbReference type="InterPro" id="IPR027231">
    <property type="entry name" value="Semaphorin"/>
</dbReference>
<dbReference type="EMBL" id="JAFBMS010000458">
    <property type="protein sequence ID" value="KAG9330777.1"/>
    <property type="molecule type" value="Genomic_DNA"/>
</dbReference>
<dbReference type="SUPFAM" id="SSF101912">
    <property type="entry name" value="Sema domain"/>
    <property type="match status" value="1"/>
</dbReference>
<feature type="transmembrane region" description="Helical" evidence="3">
    <location>
        <begin position="299"/>
        <end position="320"/>
    </location>
</feature>